<gene>
    <name evidence="2" type="ORF">SAMN06265355_101894</name>
</gene>
<evidence type="ECO:0000313" key="3">
    <source>
        <dbReference type="Proteomes" id="UP000198420"/>
    </source>
</evidence>
<dbReference type="Proteomes" id="UP000198420">
    <property type="component" value="Unassembled WGS sequence"/>
</dbReference>
<dbReference type="RefSeq" id="WP_258942032.1">
    <property type="nucleotide sequence ID" value="NZ_FZNP01000001.1"/>
</dbReference>
<keyword evidence="3" id="KW-1185">Reference proteome</keyword>
<feature type="signal peptide" evidence="1">
    <location>
        <begin position="1"/>
        <end position="20"/>
    </location>
</feature>
<organism evidence="2 3">
    <name type="scientific">Actinomadura mexicana</name>
    <dbReference type="NCBI Taxonomy" id="134959"/>
    <lineage>
        <taxon>Bacteria</taxon>
        <taxon>Bacillati</taxon>
        <taxon>Actinomycetota</taxon>
        <taxon>Actinomycetes</taxon>
        <taxon>Streptosporangiales</taxon>
        <taxon>Thermomonosporaceae</taxon>
        <taxon>Actinomadura</taxon>
    </lineage>
</organism>
<evidence type="ECO:0000256" key="1">
    <source>
        <dbReference type="SAM" id="SignalP"/>
    </source>
</evidence>
<reference evidence="3" key="1">
    <citation type="submission" date="2017-06" db="EMBL/GenBank/DDBJ databases">
        <authorList>
            <person name="Varghese N."/>
            <person name="Submissions S."/>
        </authorList>
    </citation>
    <scope>NUCLEOTIDE SEQUENCE [LARGE SCALE GENOMIC DNA]</scope>
    <source>
        <strain evidence="3">DSM 44485</strain>
    </source>
</reference>
<protein>
    <recommendedName>
        <fullName evidence="4">DUF2613 domain-containing protein</fullName>
    </recommendedName>
</protein>
<proteinExistence type="predicted"/>
<sequence length="43" mass="4405">MRIAIAAIVGVLLASGASFGAVQLASASQKDPVIKPLYNYGSR</sequence>
<keyword evidence="1" id="KW-0732">Signal</keyword>
<evidence type="ECO:0008006" key="4">
    <source>
        <dbReference type="Google" id="ProtNLM"/>
    </source>
</evidence>
<feature type="chain" id="PRO_5038859761" description="DUF2613 domain-containing protein" evidence="1">
    <location>
        <begin position="21"/>
        <end position="43"/>
    </location>
</feature>
<name>A0A238V688_9ACTN</name>
<dbReference type="AlphaFoldDB" id="A0A238V688"/>
<evidence type="ECO:0000313" key="2">
    <source>
        <dbReference type="EMBL" id="SNR29029.1"/>
    </source>
</evidence>
<dbReference type="EMBL" id="FZNP01000001">
    <property type="protein sequence ID" value="SNR29029.1"/>
    <property type="molecule type" value="Genomic_DNA"/>
</dbReference>
<accession>A0A238V688</accession>